<dbReference type="AlphaFoldDB" id="A0A2H0DXX2"/>
<comment type="caution">
    <text evidence="2">The sequence shown here is derived from an EMBL/GenBank/DDBJ whole genome shotgun (WGS) entry which is preliminary data.</text>
</comment>
<feature type="transmembrane region" description="Helical" evidence="1">
    <location>
        <begin position="20"/>
        <end position="44"/>
    </location>
</feature>
<organism evidence="2 3">
    <name type="scientific">Candidatus Campbellbacteria bacterium CG22_combo_CG10-13_8_21_14_all_36_13</name>
    <dbReference type="NCBI Taxonomy" id="1974529"/>
    <lineage>
        <taxon>Bacteria</taxon>
        <taxon>Candidatus Campbelliibacteriota</taxon>
    </lineage>
</organism>
<proteinExistence type="predicted"/>
<sequence>MLFGRHRIVSKKHRDKQKSLRVIILAVILVLLLFIILFFSWVGYGQKFKIKNIEVSGLSTLSKSSVLETVENTLNRKLFFIFPRDNTVLISKRGIVSDIKNTFKQSSRVDVSLKDLNSIEIDIEERKPIGVWCTSRRLITEVFVEKCYFIDSTGYVFSDAPKFSGNLFFKYYGGNTNESPVGSRYLPEKVFRERAFFIASIPNLGINPISYKWGENGDSTIVVAPQNEKGLDGKIIFNNDDELGAVYDYISSALLHEDFKYLDQRIIKFEYIDLRSGNKIFYKMD</sequence>
<keyword evidence="1" id="KW-0472">Membrane</keyword>
<evidence type="ECO:0000313" key="3">
    <source>
        <dbReference type="Proteomes" id="UP000231143"/>
    </source>
</evidence>
<keyword evidence="1" id="KW-0812">Transmembrane</keyword>
<evidence type="ECO:0008006" key="4">
    <source>
        <dbReference type="Google" id="ProtNLM"/>
    </source>
</evidence>
<keyword evidence="1" id="KW-1133">Transmembrane helix</keyword>
<dbReference type="EMBL" id="PCTT01000032">
    <property type="protein sequence ID" value="PIP87022.1"/>
    <property type="molecule type" value="Genomic_DNA"/>
</dbReference>
<protein>
    <recommendedName>
        <fullName evidence="4">POTRA domain-containing protein</fullName>
    </recommendedName>
</protein>
<dbReference type="Proteomes" id="UP000231143">
    <property type="component" value="Unassembled WGS sequence"/>
</dbReference>
<gene>
    <name evidence="2" type="ORF">COW81_02475</name>
</gene>
<evidence type="ECO:0000313" key="2">
    <source>
        <dbReference type="EMBL" id="PIP87022.1"/>
    </source>
</evidence>
<accession>A0A2H0DXX2</accession>
<evidence type="ECO:0000256" key="1">
    <source>
        <dbReference type="SAM" id="Phobius"/>
    </source>
</evidence>
<name>A0A2H0DXX2_9BACT</name>
<reference evidence="2 3" key="1">
    <citation type="submission" date="2017-09" db="EMBL/GenBank/DDBJ databases">
        <title>Depth-based differentiation of microbial function through sediment-hosted aquifers and enrichment of novel symbionts in the deep terrestrial subsurface.</title>
        <authorList>
            <person name="Probst A.J."/>
            <person name="Ladd B."/>
            <person name="Jarett J.K."/>
            <person name="Geller-Mcgrath D.E."/>
            <person name="Sieber C.M."/>
            <person name="Emerson J.B."/>
            <person name="Anantharaman K."/>
            <person name="Thomas B.C."/>
            <person name="Malmstrom R."/>
            <person name="Stieglmeier M."/>
            <person name="Klingl A."/>
            <person name="Woyke T."/>
            <person name="Ryan C.M."/>
            <person name="Banfield J.F."/>
        </authorList>
    </citation>
    <scope>NUCLEOTIDE SEQUENCE [LARGE SCALE GENOMIC DNA]</scope>
    <source>
        <strain evidence="2">CG22_combo_CG10-13_8_21_14_all_36_13</strain>
    </source>
</reference>